<dbReference type="GO" id="GO:0005634">
    <property type="term" value="C:nucleus"/>
    <property type="evidence" value="ECO:0007669"/>
    <property type="project" value="TreeGrafter"/>
</dbReference>
<dbReference type="Pfam" id="PF03184">
    <property type="entry name" value="DDE_1"/>
    <property type="match status" value="1"/>
</dbReference>
<sequence length="246" mass="27815">MLGKAAKPCCFKNLNMKQLPVIWQWNRTSWMTASLFGKWLAGINNSMIKQSRKILLFIDHAPRHNSDTQYSNITLKFFPPNTTSKAAALNQGIIKNFKCYYRQQLVKHVIFRCAVANSSDDIVITALDAAHWTKNAWQAVTQSTICNTFRMAGFVNPNTQNLDTLLTHITIGGLSLTTNEFIKIDSETPVFNEWNDTNDNLMVVDADCGDNITTDNNEDDDMPTKAPPKVIEAMYMVRRLHILAAI</sequence>
<evidence type="ECO:0000313" key="3">
    <source>
        <dbReference type="Proteomes" id="UP000663887"/>
    </source>
</evidence>
<reference evidence="2" key="1">
    <citation type="submission" date="2021-02" db="EMBL/GenBank/DDBJ databases">
        <authorList>
            <person name="Nowell W R."/>
        </authorList>
    </citation>
    <scope>NUCLEOTIDE SEQUENCE</scope>
</reference>
<dbReference type="PANTHER" id="PTHR19303">
    <property type="entry name" value="TRANSPOSON"/>
    <property type="match status" value="1"/>
</dbReference>
<proteinExistence type="predicted"/>
<organism evidence="2 3">
    <name type="scientific">Rotaria magnacalcarata</name>
    <dbReference type="NCBI Taxonomy" id="392030"/>
    <lineage>
        <taxon>Eukaryota</taxon>
        <taxon>Metazoa</taxon>
        <taxon>Spiralia</taxon>
        <taxon>Gnathifera</taxon>
        <taxon>Rotifera</taxon>
        <taxon>Eurotatoria</taxon>
        <taxon>Bdelloidea</taxon>
        <taxon>Philodinida</taxon>
        <taxon>Philodinidae</taxon>
        <taxon>Rotaria</taxon>
    </lineage>
</organism>
<accession>A0A816MYS7</accession>
<dbReference type="InterPro" id="IPR050863">
    <property type="entry name" value="CenT-Element_Derived"/>
</dbReference>
<name>A0A816MYS7_9BILA</name>
<dbReference type="InterPro" id="IPR004875">
    <property type="entry name" value="DDE_SF_endonuclease_dom"/>
</dbReference>
<protein>
    <recommendedName>
        <fullName evidence="1">DDE-1 domain-containing protein</fullName>
    </recommendedName>
</protein>
<feature type="domain" description="DDE-1" evidence="1">
    <location>
        <begin position="3"/>
        <end position="149"/>
    </location>
</feature>
<dbReference type="EMBL" id="CAJNRG010000601">
    <property type="protein sequence ID" value="CAF2012738.1"/>
    <property type="molecule type" value="Genomic_DNA"/>
</dbReference>
<comment type="caution">
    <text evidence="2">The sequence shown here is derived from an EMBL/GenBank/DDBJ whole genome shotgun (WGS) entry which is preliminary data.</text>
</comment>
<dbReference type="AlphaFoldDB" id="A0A816MYS7"/>
<evidence type="ECO:0000313" key="2">
    <source>
        <dbReference type="EMBL" id="CAF2012738.1"/>
    </source>
</evidence>
<gene>
    <name evidence="2" type="ORF">XDN619_LOCUS3869</name>
</gene>
<dbReference type="Proteomes" id="UP000663887">
    <property type="component" value="Unassembled WGS sequence"/>
</dbReference>
<dbReference type="GO" id="GO:0003677">
    <property type="term" value="F:DNA binding"/>
    <property type="evidence" value="ECO:0007669"/>
    <property type="project" value="TreeGrafter"/>
</dbReference>
<dbReference type="PANTHER" id="PTHR19303:SF73">
    <property type="entry name" value="PROTEIN PDC2"/>
    <property type="match status" value="1"/>
</dbReference>
<evidence type="ECO:0000259" key="1">
    <source>
        <dbReference type="Pfam" id="PF03184"/>
    </source>
</evidence>